<dbReference type="GO" id="GO:0046872">
    <property type="term" value="F:metal ion binding"/>
    <property type="evidence" value="ECO:0007669"/>
    <property type="project" value="UniProtKB-KW"/>
</dbReference>
<evidence type="ECO:0000313" key="8">
    <source>
        <dbReference type="EMBL" id="PRQ06912.1"/>
    </source>
</evidence>
<dbReference type="CDD" id="cd08168">
    <property type="entry name" value="Cytochrom_C3"/>
    <property type="match status" value="1"/>
</dbReference>
<dbReference type="EMBL" id="PVNL01000063">
    <property type="protein sequence ID" value="PRQ06912.1"/>
    <property type="molecule type" value="Genomic_DNA"/>
</dbReference>
<evidence type="ECO:0000256" key="2">
    <source>
        <dbReference type="ARBA" id="ARBA00022617"/>
    </source>
</evidence>
<evidence type="ECO:0000259" key="7">
    <source>
        <dbReference type="Pfam" id="PF14522"/>
    </source>
</evidence>
<dbReference type="AlphaFoldDB" id="A0A2S9YPB4"/>
<protein>
    <submittedName>
        <fullName evidence="8">Class III cytochrome C family protein</fullName>
    </submittedName>
</protein>
<proteinExistence type="predicted"/>
<evidence type="ECO:0000256" key="5">
    <source>
        <dbReference type="ARBA" id="ARBA00023004"/>
    </source>
</evidence>
<dbReference type="OrthoDB" id="9814800at2"/>
<evidence type="ECO:0000256" key="4">
    <source>
        <dbReference type="ARBA" id="ARBA00022982"/>
    </source>
</evidence>
<dbReference type="Gene3D" id="3.90.10.10">
    <property type="entry name" value="Cytochrome C3"/>
    <property type="match status" value="2"/>
</dbReference>
<accession>A0A2S9YPB4</accession>
<keyword evidence="1" id="KW-0813">Transport</keyword>
<dbReference type="PANTHER" id="PTHR39425:SF1">
    <property type="entry name" value="CYTOCHROME C7-LIKE DOMAIN-CONTAINING PROTEIN"/>
    <property type="match status" value="1"/>
</dbReference>
<dbReference type="RefSeq" id="WP_106090334.1">
    <property type="nucleotide sequence ID" value="NZ_PVNL01000063.1"/>
</dbReference>
<dbReference type="PANTHER" id="PTHR39425">
    <property type="entry name" value="LIPOPROTEIN CYTOCHROME C"/>
    <property type="match status" value="1"/>
</dbReference>
<dbReference type="Pfam" id="PF14522">
    <property type="entry name" value="Cytochrome_C7"/>
    <property type="match status" value="1"/>
</dbReference>
<feature type="domain" description="Cytochrome c7-like" evidence="7">
    <location>
        <begin position="137"/>
        <end position="198"/>
    </location>
</feature>
<keyword evidence="5" id="KW-0408">Iron</keyword>
<evidence type="ECO:0000256" key="1">
    <source>
        <dbReference type="ARBA" id="ARBA00022448"/>
    </source>
</evidence>
<dbReference type="InterPro" id="IPR036280">
    <property type="entry name" value="Multihaem_cyt_sf"/>
</dbReference>
<reference evidence="8 9" key="1">
    <citation type="submission" date="2018-03" db="EMBL/GenBank/DDBJ databases">
        <title>Draft Genome Sequences of the Obligatory Marine Myxobacteria Enhygromyxa salina SWB007.</title>
        <authorList>
            <person name="Poehlein A."/>
            <person name="Moghaddam J.A."/>
            <person name="Harms H."/>
            <person name="Alanjari M."/>
            <person name="Koenig G.M."/>
            <person name="Daniel R."/>
            <person name="Schaeberle T.F."/>
        </authorList>
    </citation>
    <scope>NUCLEOTIDE SEQUENCE [LARGE SCALE GENOMIC DNA]</scope>
    <source>
        <strain evidence="8 9">SWB007</strain>
    </source>
</reference>
<dbReference type="InterPro" id="IPR029467">
    <property type="entry name" value="Cyt_c7-like"/>
</dbReference>
<keyword evidence="2" id="KW-0349">Heme</keyword>
<gene>
    <name evidence="8" type="ORF">ENSA7_33360</name>
</gene>
<feature type="domain" description="Class III cytochrome C" evidence="6">
    <location>
        <begin position="55"/>
        <end position="104"/>
    </location>
</feature>
<sequence>MGSTFALAGGVAQLFPASVNFRVRASLWTLAIGAVVLSIVAVASSRSDWSTGQGRATAQPVQFSHAHHVGGVGIDCRYCHRSVDTEAFAGMPSTQTCMHCHSQLWTEAAMLAPVRQSWANGRPLRWRRVHDLPDFAYFDHGAHVQAEVACSTCHGEVERMALTVQAAPLTMRWCVDCHADLPARYGLPAQLSCSTCHR</sequence>
<dbReference type="Pfam" id="PF02085">
    <property type="entry name" value="Cytochrom_CIII"/>
    <property type="match status" value="1"/>
</dbReference>
<dbReference type="InterPro" id="IPR020942">
    <property type="entry name" value="Cyt_c_III_dom"/>
</dbReference>
<evidence type="ECO:0000313" key="9">
    <source>
        <dbReference type="Proteomes" id="UP000238823"/>
    </source>
</evidence>
<keyword evidence="3" id="KW-0479">Metal-binding</keyword>
<name>A0A2S9YPB4_9BACT</name>
<evidence type="ECO:0000256" key="3">
    <source>
        <dbReference type="ARBA" id="ARBA00022723"/>
    </source>
</evidence>
<organism evidence="8 9">
    <name type="scientific">Enhygromyxa salina</name>
    <dbReference type="NCBI Taxonomy" id="215803"/>
    <lineage>
        <taxon>Bacteria</taxon>
        <taxon>Pseudomonadati</taxon>
        <taxon>Myxococcota</taxon>
        <taxon>Polyangia</taxon>
        <taxon>Nannocystales</taxon>
        <taxon>Nannocystaceae</taxon>
        <taxon>Enhygromyxa</taxon>
    </lineage>
</organism>
<comment type="caution">
    <text evidence="8">The sequence shown here is derived from an EMBL/GenBank/DDBJ whole genome shotgun (WGS) entry which is preliminary data.</text>
</comment>
<dbReference type="SUPFAM" id="SSF48695">
    <property type="entry name" value="Multiheme cytochromes"/>
    <property type="match status" value="1"/>
</dbReference>
<evidence type="ECO:0000259" key="6">
    <source>
        <dbReference type="Pfam" id="PF02085"/>
    </source>
</evidence>
<dbReference type="GO" id="GO:0009055">
    <property type="term" value="F:electron transfer activity"/>
    <property type="evidence" value="ECO:0007669"/>
    <property type="project" value="InterPro"/>
</dbReference>
<dbReference type="Proteomes" id="UP000238823">
    <property type="component" value="Unassembled WGS sequence"/>
</dbReference>
<dbReference type="GO" id="GO:0020037">
    <property type="term" value="F:heme binding"/>
    <property type="evidence" value="ECO:0007669"/>
    <property type="project" value="InterPro"/>
</dbReference>
<keyword evidence="4" id="KW-0249">Electron transport</keyword>